<evidence type="ECO:0000313" key="2">
    <source>
        <dbReference type="EMBL" id="WMV33233.1"/>
    </source>
</evidence>
<dbReference type="EMBL" id="CP133617">
    <property type="protein sequence ID" value="WMV33233.1"/>
    <property type="molecule type" value="Genomic_DNA"/>
</dbReference>
<evidence type="ECO:0000259" key="1">
    <source>
        <dbReference type="Pfam" id="PF24626"/>
    </source>
</evidence>
<dbReference type="PANTHER" id="PTHR46148:SF58">
    <property type="entry name" value="RETROTRANSPOSON PROTEIN"/>
    <property type="match status" value="1"/>
</dbReference>
<protein>
    <recommendedName>
        <fullName evidence="1">Tf2-1-like SH3-like domain-containing protein</fullName>
    </recommendedName>
</protein>
<dbReference type="Proteomes" id="UP001234989">
    <property type="component" value="Chromosome 6"/>
</dbReference>
<dbReference type="AlphaFoldDB" id="A0AAF0TZU3"/>
<dbReference type="InterPro" id="IPR056924">
    <property type="entry name" value="SH3_Tf2-1"/>
</dbReference>
<feature type="domain" description="Tf2-1-like SH3-like" evidence="1">
    <location>
        <begin position="37"/>
        <end position="71"/>
    </location>
</feature>
<evidence type="ECO:0000313" key="3">
    <source>
        <dbReference type="Proteomes" id="UP001234989"/>
    </source>
</evidence>
<gene>
    <name evidence="2" type="ORF">MTR67_026618</name>
</gene>
<organism evidence="2 3">
    <name type="scientific">Solanum verrucosum</name>
    <dbReference type="NCBI Taxonomy" id="315347"/>
    <lineage>
        <taxon>Eukaryota</taxon>
        <taxon>Viridiplantae</taxon>
        <taxon>Streptophyta</taxon>
        <taxon>Embryophyta</taxon>
        <taxon>Tracheophyta</taxon>
        <taxon>Spermatophyta</taxon>
        <taxon>Magnoliopsida</taxon>
        <taxon>eudicotyledons</taxon>
        <taxon>Gunneridae</taxon>
        <taxon>Pentapetalae</taxon>
        <taxon>asterids</taxon>
        <taxon>lamiids</taxon>
        <taxon>Solanales</taxon>
        <taxon>Solanaceae</taxon>
        <taxon>Solanoideae</taxon>
        <taxon>Solaneae</taxon>
        <taxon>Solanum</taxon>
    </lineage>
</organism>
<name>A0AAF0TZU3_SOLVR</name>
<dbReference type="Pfam" id="PF24626">
    <property type="entry name" value="SH3_Tf2-1"/>
    <property type="match status" value="1"/>
</dbReference>
<dbReference type="PANTHER" id="PTHR46148">
    <property type="entry name" value="CHROMO DOMAIN-CONTAINING PROTEIN"/>
    <property type="match status" value="1"/>
</dbReference>
<proteinExistence type="predicted"/>
<sequence>MLKNCMGDSSLIIPTEDIGIKNSLSYDEIPVHILDRQILQRVGQVAYELELPSGLKSVHPVFHLSILRKCVGDPYRVVQVEDVQIIEDLSYEETPVVILDR</sequence>
<keyword evidence="3" id="KW-1185">Reference proteome</keyword>
<accession>A0AAF0TZU3</accession>
<reference evidence="2" key="1">
    <citation type="submission" date="2023-08" db="EMBL/GenBank/DDBJ databases">
        <title>A de novo genome assembly of Solanum verrucosum Schlechtendal, a Mexican diploid species geographically isolated from the other diploid A-genome species in potato relatives.</title>
        <authorList>
            <person name="Hosaka K."/>
        </authorList>
    </citation>
    <scope>NUCLEOTIDE SEQUENCE</scope>
    <source>
        <tissue evidence="2">Young leaves</tissue>
    </source>
</reference>